<dbReference type="GO" id="GO:0005789">
    <property type="term" value="C:endoplasmic reticulum membrane"/>
    <property type="evidence" value="ECO:0007669"/>
    <property type="project" value="TreeGrafter"/>
</dbReference>
<feature type="transmembrane region" description="Helical" evidence="6">
    <location>
        <begin position="361"/>
        <end position="393"/>
    </location>
</feature>
<dbReference type="GO" id="GO:0070059">
    <property type="term" value="P:intrinsic apoptotic signaling pathway in response to endoplasmic reticulum stress"/>
    <property type="evidence" value="ECO:0007669"/>
    <property type="project" value="TreeGrafter"/>
</dbReference>
<protein>
    <recommendedName>
        <fullName evidence="7">RING-type domain-containing protein</fullName>
    </recommendedName>
</protein>
<keyword evidence="1" id="KW-0479">Metal-binding</keyword>
<organism evidence="8 9">
    <name type="scientific">Mauremys mutica</name>
    <name type="common">yellowpond turtle</name>
    <dbReference type="NCBI Taxonomy" id="74926"/>
    <lineage>
        <taxon>Eukaryota</taxon>
        <taxon>Metazoa</taxon>
        <taxon>Chordata</taxon>
        <taxon>Craniata</taxon>
        <taxon>Vertebrata</taxon>
        <taxon>Euteleostomi</taxon>
        <taxon>Archelosauria</taxon>
        <taxon>Testudinata</taxon>
        <taxon>Testudines</taxon>
        <taxon>Cryptodira</taxon>
        <taxon>Durocryptodira</taxon>
        <taxon>Testudinoidea</taxon>
        <taxon>Geoemydidae</taxon>
        <taxon>Geoemydinae</taxon>
        <taxon>Mauremys</taxon>
    </lineage>
</organism>
<name>A0A9D4B409_9SAUR</name>
<dbReference type="GO" id="GO:0043161">
    <property type="term" value="P:proteasome-mediated ubiquitin-dependent protein catabolic process"/>
    <property type="evidence" value="ECO:0007669"/>
    <property type="project" value="TreeGrafter"/>
</dbReference>
<keyword evidence="6" id="KW-0812">Transmembrane</keyword>
<evidence type="ECO:0000256" key="1">
    <source>
        <dbReference type="ARBA" id="ARBA00022723"/>
    </source>
</evidence>
<feature type="compositionally biased region" description="Low complexity" evidence="5">
    <location>
        <begin position="176"/>
        <end position="193"/>
    </location>
</feature>
<evidence type="ECO:0000256" key="4">
    <source>
        <dbReference type="PROSITE-ProRule" id="PRU00175"/>
    </source>
</evidence>
<dbReference type="InterPro" id="IPR017907">
    <property type="entry name" value="Znf_RING_CS"/>
</dbReference>
<evidence type="ECO:0000313" key="8">
    <source>
        <dbReference type="EMBL" id="KAH1179445.1"/>
    </source>
</evidence>
<evidence type="ECO:0000256" key="2">
    <source>
        <dbReference type="ARBA" id="ARBA00022771"/>
    </source>
</evidence>
<feature type="domain" description="RING-type" evidence="7">
    <location>
        <begin position="222"/>
        <end position="271"/>
    </location>
</feature>
<feature type="region of interest" description="Disordered" evidence="5">
    <location>
        <begin position="1"/>
        <end position="210"/>
    </location>
</feature>
<dbReference type="AlphaFoldDB" id="A0A9D4B409"/>
<evidence type="ECO:0000313" key="9">
    <source>
        <dbReference type="Proteomes" id="UP000827986"/>
    </source>
</evidence>
<gene>
    <name evidence="8" type="ORF">KIL84_022028</name>
</gene>
<dbReference type="GO" id="GO:0070585">
    <property type="term" value="P:protein localization to mitochondrion"/>
    <property type="evidence" value="ECO:0007669"/>
    <property type="project" value="TreeGrafter"/>
</dbReference>
<dbReference type="Gene3D" id="3.30.40.10">
    <property type="entry name" value="Zinc/RING finger domain, C3HC4 (zinc finger)"/>
    <property type="match status" value="1"/>
</dbReference>
<sequence length="395" mass="40498">MAAAVLRAEPPPAPAPLGGSGPAPGERSELPPPGSRDREPARQEGEAQSEPGAWGGEGGARPGDSGAPGLGGEDGAWEPLLDQRKAPAACGPASAPLGGGHLCPAPAPLSLVPAAGSSPGAPQGLPSLERTSSQTSSRSLSPASAPLGGGHLCPAPAPLSLVPAAGSSPGAPQGLPSLERTSSQTSSRSLSPPSTGPGEQAPGSAAESCCVPGEAGSAEEECPICTEPYDSGRHTRALLNCRHVLCSDCLHAIMDRAGAADIGRVRCPICRQKTPMLEWEICKLQEELLLLHTQPAPASPLALPMPPPLPPRRPGLCGALEHHFQVRFHTSRMFGCLPCVRYPLCLVSGLGSLQRHCRCCYLLSLAALLAAETLSLLLIFLPIVLLVLLFLILDK</sequence>
<reference evidence="8" key="1">
    <citation type="submission" date="2021-09" db="EMBL/GenBank/DDBJ databases">
        <title>The genome of Mauremys mutica provides insights into the evolution of semi-aquatic lifestyle.</title>
        <authorList>
            <person name="Gong S."/>
            <person name="Gao Y."/>
        </authorList>
    </citation>
    <scope>NUCLEOTIDE SEQUENCE</scope>
    <source>
        <strain evidence="8">MM-2020</strain>
        <tissue evidence="8">Muscle</tissue>
    </source>
</reference>
<dbReference type="PANTHER" id="PTHR22791:SF23">
    <property type="entry name" value="RING-TYPE DOMAIN-CONTAINING PROTEIN"/>
    <property type="match status" value="1"/>
</dbReference>
<keyword evidence="6" id="KW-1133">Transmembrane helix</keyword>
<dbReference type="InterPro" id="IPR001841">
    <property type="entry name" value="Znf_RING"/>
</dbReference>
<feature type="compositionally biased region" description="Low complexity" evidence="5">
    <location>
        <begin position="152"/>
        <end position="169"/>
    </location>
</feature>
<keyword evidence="2 4" id="KW-0863">Zinc-finger</keyword>
<dbReference type="GO" id="GO:0008270">
    <property type="term" value="F:zinc ion binding"/>
    <property type="evidence" value="ECO:0007669"/>
    <property type="project" value="UniProtKB-KW"/>
</dbReference>
<feature type="compositionally biased region" description="Low complexity" evidence="5">
    <location>
        <begin position="126"/>
        <end position="145"/>
    </location>
</feature>
<keyword evidence="9" id="KW-1185">Reference proteome</keyword>
<keyword evidence="3" id="KW-0862">Zinc</keyword>
<dbReference type="InterPro" id="IPR013083">
    <property type="entry name" value="Znf_RING/FYVE/PHD"/>
</dbReference>
<dbReference type="SUPFAM" id="SSF57850">
    <property type="entry name" value="RING/U-box"/>
    <property type="match status" value="1"/>
</dbReference>
<dbReference type="GO" id="GO:0061630">
    <property type="term" value="F:ubiquitin protein ligase activity"/>
    <property type="evidence" value="ECO:0007669"/>
    <property type="project" value="TreeGrafter"/>
</dbReference>
<evidence type="ECO:0000259" key="7">
    <source>
        <dbReference type="PROSITE" id="PS50089"/>
    </source>
</evidence>
<evidence type="ECO:0000256" key="5">
    <source>
        <dbReference type="SAM" id="MobiDB-lite"/>
    </source>
</evidence>
<dbReference type="PROSITE" id="PS50089">
    <property type="entry name" value="ZF_RING_2"/>
    <property type="match status" value="1"/>
</dbReference>
<feature type="compositionally biased region" description="Gly residues" evidence="5">
    <location>
        <begin position="53"/>
        <end position="74"/>
    </location>
</feature>
<comment type="caution">
    <text evidence="8">The sequence shown here is derived from an EMBL/GenBank/DDBJ whole genome shotgun (WGS) entry which is preliminary data.</text>
</comment>
<dbReference type="EMBL" id="JAHDVG010000472">
    <property type="protein sequence ID" value="KAH1179445.1"/>
    <property type="molecule type" value="Genomic_DNA"/>
</dbReference>
<proteinExistence type="predicted"/>
<accession>A0A9D4B409</accession>
<dbReference type="PROSITE" id="PS00518">
    <property type="entry name" value="ZF_RING_1"/>
    <property type="match status" value="1"/>
</dbReference>
<dbReference type="InterPro" id="IPR051435">
    <property type="entry name" value="RING_finger_E3_ubiq-ligases"/>
</dbReference>
<feature type="compositionally biased region" description="Basic and acidic residues" evidence="5">
    <location>
        <begin position="35"/>
        <end position="45"/>
    </location>
</feature>
<dbReference type="GO" id="GO:0070534">
    <property type="term" value="P:protein K63-linked ubiquitination"/>
    <property type="evidence" value="ECO:0007669"/>
    <property type="project" value="TreeGrafter"/>
</dbReference>
<dbReference type="Proteomes" id="UP000827986">
    <property type="component" value="Unassembled WGS sequence"/>
</dbReference>
<dbReference type="SMART" id="SM00184">
    <property type="entry name" value="RING"/>
    <property type="match status" value="1"/>
</dbReference>
<dbReference type="PANTHER" id="PTHR22791">
    <property type="entry name" value="RING-TYPE DOMAIN-CONTAINING PROTEIN"/>
    <property type="match status" value="1"/>
</dbReference>
<dbReference type="GO" id="GO:0035519">
    <property type="term" value="P:protein K29-linked ubiquitination"/>
    <property type="evidence" value="ECO:0007669"/>
    <property type="project" value="TreeGrafter"/>
</dbReference>
<dbReference type="GO" id="GO:0051865">
    <property type="term" value="P:protein autoubiquitination"/>
    <property type="evidence" value="ECO:0007669"/>
    <property type="project" value="TreeGrafter"/>
</dbReference>
<feature type="compositionally biased region" description="Low complexity" evidence="5">
    <location>
        <begin position="102"/>
        <end position="119"/>
    </location>
</feature>
<evidence type="ECO:0000256" key="6">
    <source>
        <dbReference type="SAM" id="Phobius"/>
    </source>
</evidence>
<evidence type="ECO:0000256" key="3">
    <source>
        <dbReference type="ARBA" id="ARBA00022833"/>
    </source>
</evidence>
<keyword evidence="6" id="KW-0472">Membrane</keyword>
<dbReference type="Pfam" id="PF13639">
    <property type="entry name" value="zf-RING_2"/>
    <property type="match status" value="1"/>
</dbReference>